<dbReference type="InParanoid" id="A0A3N4LYB7"/>
<comment type="function">
    <text evidence="9">Has a role in transport between endoplasmic reticulum and Golgi.</text>
</comment>
<evidence type="ECO:0000256" key="5">
    <source>
        <dbReference type="ARBA" id="ARBA00022927"/>
    </source>
</evidence>
<comment type="similarity">
    <text evidence="1 9">Belongs to the YIF1 family.</text>
</comment>
<dbReference type="GO" id="GO:0015031">
    <property type="term" value="P:protein transport"/>
    <property type="evidence" value="ECO:0007669"/>
    <property type="project" value="UniProtKB-KW"/>
</dbReference>
<name>A0A3N4LYB7_9PEZI</name>
<keyword evidence="5 9" id="KW-0653">Protein transport</keyword>
<keyword evidence="3 9" id="KW-0812">Transmembrane</keyword>
<dbReference type="OrthoDB" id="337750at2759"/>
<dbReference type="Pfam" id="PF03878">
    <property type="entry name" value="YIF1"/>
    <property type="match status" value="1"/>
</dbReference>
<evidence type="ECO:0000256" key="9">
    <source>
        <dbReference type="RuleBase" id="RU368073"/>
    </source>
</evidence>
<dbReference type="InterPro" id="IPR005578">
    <property type="entry name" value="Yif1_fam"/>
</dbReference>
<proteinExistence type="inferred from homology"/>
<organism evidence="11 12">
    <name type="scientific">Terfezia boudieri ATCC MYA-4762</name>
    <dbReference type="NCBI Taxonomy" id="1051890"/>
    <lineage>
        <taxon>Eukaryota</taxon>
        <taxon>Fungi</taxon>
        <taxon>Dikarya</taxon>
        <taxon>Ascomycota</taxon>
        <taxon>Pezizomycotina</taxon>
        <taxon>Pezizomycetes</taxon>
        <taxon>Pezizales</taxon>
        <taxon>Pezizaceae</taxon>
        <taxon>Terfezia</taxon>
    </lineage>
</organism>
<feature type="transmembrane region" description="Helical" evidence="9">
    <location>
        <begin position="251"/>
        <end position="269"/>
    </location>
</feature>
<feature type="compositionally biased region" description="Pro residues" evidence="10">
    <location>
        <begin position="1"/>
        <end position="17"/>
    </location>
</feature>
<keyword evidence="8 9" id="KW-0472">Membrane</keyword>
<dbReference type="GO" id="GO:0005789">
    <property type="term" value="C:endoplasmic reticulum membrane"/>
    <property type="evidence" value="ECO:0007669"/>
    <property type="project" value="UniProtKB-SubCell"/>
</dbReference>
<dbReference type="Proteomes" id="UP000267821">
    <property type="component" value="Unassembled WGS sequence"/>
</dbReference>
<dbReference type="FunCoup" id="A0A3N4LYB7">
    <property type="interactions" value="519"/>
</dbReference>
<dbReference type="GO" id="GO:0006888">
    <property type="term" value="P:endoplasmic reticulum to Golgi vesicle-mediated transport"/>
    <property type="evidence" value="ECO:0007669"/>
    <property type="project" value="UniProtKB-UniRule"/>
</dbReference>
<dbReference type="EMBL" id="ML121548">
    <property type="protein sequence ID" value="RPB23045.1"/>
    <property type="molecule type" value="Genomic_DNA"/>
</dbReference>
<evidence type="ECO:0000256" key="6">
    <source>
        <dbReference type="ARBA" id="ARBA00022989"/>
    </source>
</evidence>
<accession>A0A3N4LYB7</accession>
<reference evidence="11 12" key="1">
    <citation type="journal article" date="2018" name="Nat. Ecol. Evol.">
        <title>Pezizomycetes genomes reveal the molecular basis of ectomycorrhizal truffle lifestyle.</title>
        <authorList>
            <person name="Murat C."/>
            <person name="Payen T."/>
            <person name="Noel B."/>
            <person name="Kuo A."/>
            <person name="Morin E."/>
            <person name="Chen J."/>
            <person name="Kohler A."/>
            <person name="Krizsan K."/>
            <person name="Balestrini R."/>
            <person name="Da Silva C."/>
            <person name="Montanini B."/>
            <person name="Hainaut M."/>
            <person name="Levati E."/>
            <person name="Barry K.W."/>
            <person name="Belfiori B."/>
            <person name="Cichocki N."/>
            <person name="Clum A."/>
            <person name="Dockter R.B."/>
            <person name="Fauchery L."/>
            <person name="Guy J."/>
            <person name="Iotti M."/>
            <person name="Le Tacon F."/>
            <person name="Lindquist E.A."/>
            <person name="Lipzen A."/>
            <person name="Malagnac F."/>
            <person name="Mello A."/>
            <person name="Molinier V."/>
            <person name="Miyauchi S."/>
            <person name="Poulain J."/>
            <person name="Riccioni C."/>
            <person name="Rubini A."/>
            <person name="Sitrit Y."/>
            <person name="Splivallo R."/>
            <person name="Traeger S."/>
            <person name="Wang M."/>
            <person name="Zifcakova L."/>
            <person name="Wipf D."/>
            <person name="Zambonelli A."/>
            <person name="Paolocci F."/>
            <person name="Nowrousian M."/>
            <person name="Ottonello S."/>
            <person name="Baldrian P."/>
            <person name="Spatafora J.W."/>
            <person name="Henrissat B."/>
            <person name="Nagy L.G."/>
            <person name="Aury J.M."/>
            <person name="Wincker P."/>
            <person name="Grigoriev I.V."/>
            <person name="Bonfante P."/>
            <person name="Martin F.M."/>
        </authorList>
    </citation>
    <scope>NUCLEOTIDE SEQUENCE [LARGE SCALE GENOMIC DNA]</scope>
    <source>
        <strain evidence="11 12">ATCC MYA-4762</strain>
    </source>
</reference>
<dbReference type="GO" id="GO:0030134">
    <property type="term" value="C:COPII-coated ER to Golgi transport vesicle"/>
    <property type="evidence" value="ECO:0007669"/>
    <property type="project" value="TreeGrafter"/>
</dbReference>
<comment type="subcellular location">
    <subcellularLocation>
        <location evidence="9">Endoplasmic reticulum membrane</location>
        <topology evidence="9">Multi-pass membrane protein</topology>
    </subcellularLocation>
    <subcellularLocation>
        <location evidence="9">Golgi apparatus membrane</location>
        <topology evidence="9">Multi-pass membrane protein</topology>
    </subcellularLocation>
</comment>
<keyword evidence="2 9" id="KW-0813">Transport</keyword>
<dbReference type="GO" id="GO:0000139">
    <property type="term" value="C:Golgi membrane"/>
    <property type="evidence" value="ECO:0007669"/>
    <property type="project" value="UniProtKB-SubCell"/>
</dbReference>
<evidence type="ECO:0000256" key="8">
    <source>
        <dbReference type="ARBA" id="ARBA00023136"/>
    </source>
</evidence>
<feature type="non-terminal residue" evidence="11">
    <location>
        <position position="316"/>
    </location>
</feature>
<evidence type="ECO:0000256" key="1">
    <source>
        <dbReference type="ARBA" id="ARBA00009727"/>
    </source>
</evidence>
<dbReference type="PANTHER" id="PTHR14083:SF0">
    <property type="entry name" value="YIP1D-INTERACTING FACTOR 1, ISOFORM C"/>
    <property type="match status" value="1"/>
</dbReference>
<evidence type="ECO:0000256" key="10">
    <source>
        <dbReference type="SAM" id="MobiDB-lite"/>
    </source>
</evidence>
<evidence type="ECO:0000313" key="11">
    <source>
        <dbReference type="EMBL" id="RPB23045.1"/>
    </source>
</evidence>
<evidence type="ECO:0000256" key="3">
    <source>
        <dbReference type="ARBA" id="ARBA00022692"/>
    </source>
</evidence>
<protein>
    <recommendedName>
        <fullName evidence="9">Protein YIF1</fullName>
    </recommendedName>
</protein>
<keyword evidence="12" id="KW-1185">Reference proteome</keyword>
<gene>
    <name evidence="11" type="ORF">L211DRAFT_809812</name>
</gene>
<evidence type="ECO:0000256" key="2">
    <source>
        <dbReference type="ARBA" id="ARBA00022448"/>
    </source>
</evidence>
<keyword evidence="7 9" id="KW-0333">Golgi apparatus</keyword>
<feature type="transmembrane region" description="Helical" evidence="9">
    <location>
        <begin position="195"/>
        <end position="215"/>
    </location>
</feature>
<dbReference type="AlphaFoldDB" id="A0A3N4LYB7"/>
<feature type="compositionally biased region" description="Low complexity" evidence="10">
    <location>
        <begin position="38"/>
        <end position="48"/>
    </location>
</feature>
<feature type="region of interest" description="Disordered" evidence="10">
    <location>
        <begin position="1"/>
        <end position="59"/>
    </location>
</feature>
<keyword evidence="4 9" id="KW-0256">Endoplasmic reticulum</keyword>
<evidence type="ECO:0000313" key="12">
    <source>
        <dbReference type="Proteomes" id="UP000267821"/>
    </source>
</evidence>
<evidence type="ECO:0000256" key="4">
    <source>
        <dbReference type="ARBA" id="ARBA00022824"/>
    </source>
</evidence>
<evidence type="ECO:0000256" key="7">
    <source>
        <dbReference type="ARBA" id="ARBA00023034"/>
    </source>
</evidence>
<sequence>MQRPGYPPTAASPPLHHPVPQHVSTIPMMRSPPPPPGSASGYSNYGGPQSSHVPQPGMTPIHPAYGGFLNDHTAQMGFQVGRTAYMAGQEYVEQNLFRYINVTALKHYFNVTNGYVLNKLGLVLFPWRHKPWSRTGGQRTNSSGQAETYFLPPRDDINSPDMYIPVMAFVTYILLSTLLAGLAGNFQPELLGRTATTAFAIVIFEILGLKLGCYLLNISNESQLLDLVAYSGYKFVGIIVNMAASRLGSSVITWGSFLYTFASLAFFLLRSLKYVLLPDNTADNPRGTYAMARSQKNRRTQFLFFYSYVVQFFFMW</sequence>
<feature type="transmembrane region" description="Helical" evidence="9">
    <location>
        <begin position="162"/>
        <end position="183"/>
    </location>
</feature>
<dbReference type="STRING" id="1051890.A0A3N4LYB7"/>
<dbReference type="GO" id="GO:0005793">
    <property type="term" value="C:endoplasmic reticulum-Golgi intermediate compartment"/>
    <property type="evidence" value="ECO:0007669"/>
    <property type="project" value="UniProtKB-UniRule"/>
</dbReference>
<keyword evidence="6 9" id="KW-1133">Transmembrane helix</keyword>
<dbReference type="PANTHER" id="PTHR14083">
    <property type="entry name" value="YIP1 INTERACTING FACTOR HOMOLOG YIF1 PROTEIN"/>
    <property type="match status" value="1"/>
</dbReference>